<dbReference type="InterPro" id="IPR050576">
    <property type="entry name" value="Cilia_flagella_integrity"/>
</dbReference>
<name>A0A368F855_ANCCA</name>
<dbReference type="PANTHER" id="PTHR45973">
    <property type="entry name" value="PROTEIN PHOSPHATASE 1 REGULATORY SUBUNIT SDS22-RELATED"/>
    <property type="match status" value="1"/>
</dbReference>
<dbReference type="EMBL" id="JOJR01005233">
    <property type="protein sequence ID" value="RCN27025.1"/>
    <property type="molecule type" value="Genomic_DNA"/>
</dbReference>
<evidence type="ECO:0000256" key="2">
    <source>
        <dbReference type="ARBA" id="ARBA00022614"/>
    </source>
</evidence>
<dbReference type="InterPro" id="IPR032675">
    <property type="entry name" value="LRR_dom_sf"/>
</dbReference>
<proteinExistence type="predicted"/>
<keyword evidence="4" id="KW-0539">Nucleus</keyword>
<dbReference type="STRING" id="29170.A0A368F855"/>
<dbReference type="Gene3D" id="3.80.10.10">
    <property type="entry name" value="Ribonuclease Inhibitor"/>
    <property type="match status" value="2"/>
</dbReference>
<dbReference type="PROSITE" id="PS51450">
    <property type="entry name" value="LRR"/>
    <property type="match status" value="4"/>
</dbReference>
<protein>
    <submittedName>
        <fullName evidence="5">Leucine Rich repeat-containing domain protein</fullName>
    </submittedName>
</protein>
<dbReference type="PANTHER" id="PTHR45973:SF23">
    <property type="entry name" value="PROTEIN PHOSPHATASE 1 REGULATORY SUBUNIT 7"/>
    <property type="match status" value="1"/>
</dbReference>
<dbReference type="InterPro" id="IPR025875">
    <property type="entry name" value="Leu-rich_rpt_4"/>
</dbReference>
<evidence type="ECO:0000256" key="1">
    <source>
        <dbReference type="ARBA" id="ARBA00004123"/>
    </source>
</evidence>
<evidence type="ECO:0000256" key="3">
    <source>
        <dbReference type="ARBA" id="ARBA00022737"/>
    </source>
</evidence>
<accession>A0A368F855</accession>
<keyword evidence="6" id="KW-1185">Reference proteome</keyword>
<dbReference type="Pfam" id="PF12799">
    <property type="entry name" value="LRR_4"/>
    <property type="match status" value="1"/>
</dbReference>
<organism evidence="5 6">
    <name type="scientific">Ancylostoma caninum</name>
    <name type="common">Dog hookworm</name>
    <dbReference type="NCBI Taxonomy" id="29170"/>
    <lineage>
        <taxon>Eukaryota</taxon>
        <taxon>Metazoa</taxon>
        <taxon>Ecdysozoa</taxon>
        <taxon>Nematoda</taxon>
        <taxon>Chromadorea</taxon>
        <taxon>Rhabditida</taxon>
        <taxon>Rhabditina</taxon>
        <taxon>Rhabditomorpha</taxon>
        <taxon>Strongyloidea</taxon>
        <taxon>Ancylostomatidae</taxon>
        <taxon>Ancylostomatinae</taxon>
        <taxon>Ancylostoma</taxon>
    </lineage>
</organism>
<dbReference type="SMART" id="SM00365">
    <property type="entry name" value="LRR_SD22"/>
    <property type="match status" value="6"/>
</dbReference>
<evidence type="ECO:0000313" key="5">
    <source>
        <dbReference type="EMBL" id="RCN27025.1"/>
    </source>
</evidence>
<dbReference type="InterPro" id="IPR001611">
    <property type="entry name" value="Leu-rich_rpt"/>
</dbReference>
<dbReference type="Pfam" id="PF14580">
    <property type="entry name" value="LRR_9"/>
    <property type="match status" value="1"/>
</dbReference>
<gene>
    <name evidence="5" type="ORF">ANCCAN_27242</name>
</gene>
<sequence length="222" mass="25295">IDFIEFQLCSLELLELADNRIGKIENLEELTTLKKLFLGANQITTIEGLSTLKELTVLSFIGNAIRDIEGLGTLTKLTDLAVSQNGLTRIAGLTNNLELTTLDLNDNRIEKIENLQHLTNLKALWIRNNRVRFESLIFKRSKMATNHRIQIANWSEVAYLNRLPSLKNVAFEMNPIYSSQHFYRNRIREILPRVRIIDGFPANWISGDPWQALSEGSEGSCV</sequence>
<dbReference type="OrthoDB" id="7451790at2759"/>
<comment type="subcellular location">
    <subcellularLocation>
        <location evidence="1">Nucleus</location>
    </subcellularLocation>
</comment>
<dbReference type="SUPFAM" id="SSF52058">
    <property type="entry name" value="L domain-like"/>
    <property type="match status" value="1"/>
</dbReference>
<dbReference type="GO" id="GO:0005634">
    <property type="term" value="C:nucleus"/>
    <property type="evidence" value="ECO:0007669"/>
    <property type="project" value="UniProtKB-SubCell"/>
</dbReference>
<evidence type="ECO:0000256" key="4">
    <source>
        <dbReference type="ARBA" id="ARBA00023242"/>
    </source>
</evidence>
<evidence type="ECO:0000313" key="6">
    <source>
        <dbReference type="Proteomes" id="UP000252519"/>
    </source>
</evidence>
<keyword evidence="3" id="KW-0677">Repeat</keyword>
<comment type="caution">
    <text evidence="5">The sequence shown here is derived from an EMBL/GenBank/DDBJ whole genome shotgun (WGS) entry which is preliminary data.</text>
</comment>
<feature type="non-terminal residue" evidence="5">
    <location>
        <position position="1"/>
    </location>
</feature>
<reference evidence="5 6" key="1">
    <citation type="submission" date="2014-10" db="EMBL/GenBank/DDBJ databases">
        <title>Draft genome of the hookworm Ancylostoma caninum.</title>
        <authorList>
            <person name="Mitreva M."/>
        </authorList>
    </citation>
    <scope>NUCLEOTIDE SEQUENCE [LARGE SCALE GENOMIC DNA]</scope>
    <source>
        <strain evidence="5 6">Baltimore</strain>
    </source>
</reference>
<dbReference type="Proteomes" id="UP000252519">
    <property type="component" value="Unassembled WGS sequence"/>
</dbReference>
<dbReference type="AlphaFoldDB" id="A0A368F855"/>
<keyword evidence="2" id="KW-0433">Leucine-rich repeat</keyword>